<organism evidence="3 4">
    <name type="scientific">Ruminococcus difficilis</name>
    <dbReference type="NCBI Taxonomy" id="2763069"/>
    <lineage>
        <taxon>Bacteria</taxon>
        <taxon>Bacillati</taxon>
        <taxon>Bacillota</taxon>
        <taxon>Clostridia</taxon>
        <taxon>Eubacteriales</taxon>
        <taxon>Oscillospiraceae</taxon>
        <taxon>Ruminococcus</taxon>
    </lineage>
</organism>
<feature type="transmembrane region" description="Helical" evidence="2">
    <location>
        <begin position="127"/>
        <end position="150"/>
    </location>
</feature>
<dbReference type="Proteomes" id="UP000633365">
    <property type="component" value="Unassembled WGS sequence"/>
</dbReference>
<keyword evidence="4" id="KW-1185">Reference proteome</keyword>
<dbReference type="AlphaFoldDB" id="A0A935C426"/>
<sequence>MNFNHLWETYKEKCRDIRPFLRTKIGSRLAIAAILDFIILFFAPLMHGFVGTALFGCVTSAFLILFWRKNDREHAIVPAVILCIPMLLDMVIYHDLAIVVGFLVSIVAVLLAALSPWLGFFDRITDLINSLLVAGALCVGTVVFACIMLMLVNIAWWILCIIAFFIVVAVFMGVVFSTAAYTASDGRRQANKKRRRELHERDRDDRYRDYQPPKRDNRVYNLDDDDFRDVE</sequence>
<feature type="compositionally biased region" description="Acidic residues" evidence="1">
    <location>
        <begin position="222"/>
        <end position="231"/>
    </location>
</feature>
<dbReference type="RefSeq" id="WP_201428072.1">
    <property type="nucleotide sequence ID" value="NZ_JAEQMG010000125.1"/>
</dbReference>
<reference evidence="3" key="1">
    <citation type="submission" date="2021-01" db="EMBL/GenBank/DDBJ databases">
        <title>Genome public.</title>
        <authorList>
            <person name="Liu C."/>
            <person name="Sun Q."/>
        </authorList>
    </citation>
    <scope>NUCLEOTIDE SEQUENCE</scope>
    <source>
        <strain evidence="3">M6</strain>
    </source>
</reference>
<feature type="transmembrane region" description="Helical" evidence="2">
    <location>
        <begin position="74"/>
        <end position="93"/>
    </location>
</feature>
<feature type="region of interest" description="Disordered" evidence="1">
    <location>
        <begin position="191"/>
        <end position="231"/>
    </location>
</feature>
<feature type="compositionally biased region" description="Basic and acidic residues" evidence="1">
    <location>
        <begin position="197"/>
        <end position="218"/>
    </location>
</feature>
<keyword evidence="2" id="KW-0812">Transmembrane</keyword>
<evidence type="ECO:0000256" key="1">
    <source>
        <dbReference type="SAM" id="MobiDB-lite"/>
    </source>
</evidence>
<keyword evidence="2" id="KW-1133">Transmembrane helix</keyword>
<feature type="transmembrane region" description="Helical" evidence="2">
    <location>
        <begin position="49"/>
        <end position="67"/>
    </location>
</feature>
<name>A0A935C426_9FIRM</name>
<gene>
    <name evidence="3" type="ORF">JKK62_11865</name>
</gene>
<feature type="transmembrane region" description="Helical" evidence="2">
    <location>
        <begin position="25"/>
        <end position="43"/>
    </location>
</feature>
<evidence type="ECO:0000313" key="4">
    <source>
        <dbReference type="Proteomes" id="UP000633365"/>
    </source>
</evidence>
<proteinExistence type="predicted"/>
<protein>
    <submittedName>
        <fullName evidence="3">Uncharacterized protein</fullName>
    </submittedName>
</protein>
<dbReference type="EMBL" id="JAEQMG010000125">
    <property type="protein sequence ID" value="MBK6089327.1"/>
    <property type="molecule type" value="Genomic_DNA"/>
</dbReference>
<evidence type="ECO:0000313" key="3">
    <source>
        <dbReference type="EMBL" id="MBK6089327.1"/>
    </source>
</evidence>
<evidence type="ECO:0000256" key="2">
    <source>
        <dbReference type="SAM" id="Phobius"/>
    </source>
</evidence>
<feature type="transmembrane region" description="Helical" evidence="2">
    <location>
        <begin position="99"/>
        <end position="120"/>
    </location>
</feature>
<feature type="transmembrane region" description="Helical" evidence="2">
    <location>
        <begin position="156"/>
        <end position="183"/>
    </location>
</feature>
<accession>A0A935C426</accession>
<comment type="caution">
    <text evidence="3">The sequence shown here is derived from an EMBL/GenBank/DDBJ whole genome shotgun (WGS) entry which is preliminary data.</text>
</comment>
<keyword evidence="2" id="KW-0472">Membrane</keyword>